<dbReference type="InterPro" id="IPR011206">
    <property type="entry name" value="Citrate_lyase_beta/mcl1/mcl2"/>
</dbReference>
<dbReference type="InterPro" id="IPR005000">
    <property type="entry name" value="Aldolase/citrate-lyase_domain"/>
</dbReference>
<accession>A0ABW2BUR7</accession>
<dbReference type="Proteomes" id="UP001596337">
    <property type="component" value="Unassembled WGS sequence"/>
</dbReference>
<evidence type="ECO:0000313" key="5">
    <source>
        <dbReference type="EMBL" id="MFC6866194.1"/>
    </source>
</evidence>
<dbReference type="Pfam" id="PF03328">
    <property type="entry name" value="HpcH_HpaI"/>
    <property type="match status" value="1"/>
</dbReference>
<dbReference type="InterPro" id="IPR040442">
    <property type="entry name" value="Pyrv_kinase-like_dom_sf"/>
</dbReference>
<evidence type="ECO:0000256" key="2">
    <source>
        <dbReference type="ARBA" id="ARBA00022723"/>
    </source>
</evidence>
<sequence>MTDAYVTPRCCLSVPATDERRFAKAAASGADEIVLDLEDSVPPGGKDEARERVAAWLATQEVPAGVSVRVNAPRSPWCHADIVAVGGSAGADRSIVVPKVENAGDLAFVDRLLDGVEAAAGRVPQTSVQALIESPEGLANLGEIMTATRRLRAVILGYADLGAALGRSPDAGADSWAPARHAMLVAARTAGVAAIDGPFLGVDADEPFTDAVRHAARFGFDGKWVIHPRQVAAVVEAFTPTSAEVEHADRVLAALESGHARGAGAVELDGQMIDEALAVTARRTLAKAGRSTA</sequence>
<comment type="caution">
    <text evidence="5">The sequence shown here is derived from an EMBL/GenBank/DDBJ whole genome shotgun (WGS) entry which is preliminary data.</text>
</comment>
<proteinExistence type="predicted"/>
<dbReference type="EMBL" id="JBHSXX010000001">
    <property type="protein sequence ID" value="MFC6866194.1"/>
    <property type="molecule type" value="Genomic_DNA"/>
</dbReference>
<dbReference type="PIRSF" id="PIRSF015582">
    <property type="entry name" value="Cit_lyase_B"/>
    <property type="match status" value="1"/>
</dbReference>
<reference evidence="6" key="1">
    <citation type="journal article" date="2019" name="Int. J. Syst. Evol. Microbiol.">
        <title>The Global Catalogue of Microorganisms (GCM) 10K type strain sequencing project: providing services to taxonomists for standard genome sequencing and annotation.</title>
        <authorList>
            <consortium name="The Broad Institute Genomics Platform"/>
            <consortium name="The Broad Institute Genome Sequencing Center for Infectious Disease"/>
            <person name="Wu L."/>
            <person name="Ma J."/>
        </authorList>
    </citation>
    <scope>NUCLEOTIDE SEQUENCE [LARGE SCALE GENOMIC DNA]</scope>
    <source>
        <strain evidence="6">KCTC 32255</strain>
    </source>
</reference>
<keyword evidence="5" id="KW-0456">Lyase</keyword>
<evidence type="ECO:0000256" key="1">
    <source>
        <dbReference type="ARBA" id="ARBA00001946"/>
    </source>
</evidence>
<gene>
    <name evidence="5" type="ORF">ACFQGD_03465</name>
</gene>
<protein>
    <submittedName>
        <fullName evidence="5">HpcH/HpaI aldolase/citrate lyase family protein</fullName>
    </submittedName>
</protein>
<dbReference type="GO" id="GO:0016829">
    <property type="term" value="F:lyase activity"/>
    <property type="evidence" value="ECO:0007669"/>
    <property type="project" value="UniProtKB-KW"/>
</dbReference>
<feature type="domain" description="HpcH/HpaI aldolase/citrate lyase" evidence="4">
    <location>
        <begin position="11"/>
        <end position="228"/>
    </location>
</feature>
<keyword evidence="3" id="KW-0460">Magnesium</keyword>
<organism evidence="5 6">
    <name type="scientific">Haloechinothrix salitolerans</name>
    <dbReference type="NCBI Taxonomy" id="926830"/>
    <lineage>
        <taxon>Bacteria</taxon>
        <taxon>Bacillati</taxon>
        <taxon>Actinomycetota</taxon>
        <taxon>Actinomycetes</taxon>
        <taxon>Pseudonocardiales</taxon>
        <taxon>Pseudonocardiaceae</taxon>
        <taxon>Haloechinothrix</taxon>
    </lineage>
</organism>
<dbReference type="PANTHER" id="PTHR32308">
    <property type="entry name" value="LYASE BETA SUBUNIT, PUTATIVE (AFU_ORTHOLOGUE AFUA_4G13030)-RELATED"/>
    <property type="match status" value="1"/>
</dbReference>
<comment type="cofactor">
    <cofactor evidence="1">
        <name>Mg(2+)</name>
        <dbReference type="ChEBI" id="CHEBI:18420"/>
    </cofactor>
</comment>
<dbReference type="Gene3D" id="3.20.20.60">
    <property type="entry name" value="Phosphoenolpyruvate-binding domains"/>
    <property type="match status" value="1"/>
</dbReference>
<evidence type="ECO:0000259" key="4">
    <source>
        <dbReference type="Pfam" id="PF03328"/>
    </source>
</evidence>
<dbReference type="SUPFAM" id="SSF51621">
    <property type="entry name" value="Phosphoenolpyruvate/pyruvate domain"/>
    <property type="match status" value="1"/>
</dbReference>
<keyword evidence="6" id="KW-1185">Reference proteome</keyword>
<dbReference type="RefSeq" id="WP_345407315.1">
    <property type="nucleotide sequence ID" value="NZ_BAABLA010000123.1"/>
</dbReference>
<name>A0ABW2BUR7_9PSEU</name>
<keyword evidence="2" id="KW-0479">Metal-binding</keyword>
<evidence type="ECO:0000256" key="3">
    <source>
        <dbReference type="ARBA" id="ARBA00022842"/>
    </source>
</evidence>
<dbReference type="InterPro" id="IPR015813">
    <property type="entry name" value="Pyrv/PenolPyrv_kinase-like_dom"/>
</dbReference>
<evidence type="ECO:0000313" key="6">
    <source>
        <dbReference type="Proteomes" id="UP001596337"/>
    </source>
</evidence>
<dbReference type="PANTHER" id="PTHR32308:SF0">
    <property type="entry name" value="HPCH_HPAI ALDOLASE_CITRATE LYASE DOMAIN-CONTAINING PROTEIN"/>
    <property type="match status" value="1"/>
</dbReference>